<sequence length="166" mass="19133">MQRIHKVSPSSWFEKVMFNKEGLTPFSKQLDITLTNIAHRQKNFGKRAKYQKQRYLKRPNRDRYLELDINELPENNQDQNLDLNGNLFSTNLTTPEPEAAVSDSLTVEPEIAVLDRDQDNLTVDRALDLNQDIPAVETHNLEFKMCQVCSAKLWTTDTSSLCCFNG</sequence>
<dbReference type="Proteomes" id="UP000735302">
    <property type="component" value="Unassembled WGS sequence"/>
</dbReference>
<organism evidence="1 2">
    <name type="scientific">Plakobranchus ocellatus</name>
    <dbReference type="NCBI Taxonomy" id="259542"/>
    <lineage>
        <taxon>Eukaryota</taxon>
        <taxon>Metazoa</taxon>
        <taxon>Spiralia</taxon>
        <taxon>Lophotrochozoa</taxon>
        <taxon>Mollusca</taxon>
        <taxon>Gastropoda</taxon>
        <taxon>Heterobranchia</taxon>
        <taxon>Euthyneura</taxon>
        <taxon>Panpulmonata</taxon>
        <taxon>Sacoglossa</taxon>
        <taxon>Placobranchoidea</taxon>
        <taxon>Plakobranchidae</taxon>
        <taxon>Plakobranchus</taxon>
    </lineage>
</organism>
<evidence type="ECO:0000313" key="2">
    <source>
        <dbReference type="Proteomes" id="UP000735302"/>
    </source>
</evidence>
<dbReference type="EMBL" id="BLXT01000976">
    <property type="protein sequence ID" value="GFN82258.1"/>
    <property type="molecule type" value="Genomic_DNA"/>
</dbReference>
<keyword evidence="2" id="KW-1185">Reference proteome</keyword>
<proteinExistence type="predicted"/>
<gene>
    <name evidence="1" type="ORF">PoB_000876400</name>
</gene>
<accession>A0AAV3YGX6</accession>
<reference evidence="1 2" key="1">
    <citation type="journal article" date="2021" name="Elife">
        <title>Chloroplast acquisition without the gene transfer in kleptoplastic sea slugs, Plakobranchus ocellatus.</title>
        <authorList>
            <person name="Maeda T."/>
            <person name="Takahashi S."/>
            <person name="Yoshida T."/>
            <person name="Shimamura S."/>
            <person name="Takaki Y."/>
            <person name="Nagai Y."/>
            <person name="Toyoda A."/>
            <person name="Suzuki Y."/>
            <person name="Arimoto A."/>
            <person name="Ishii H."/>
            <person name="Satoh N."/>
            <person name="Nishiyama T."/>
            <person name="Hasebe M."/>
            <person name="Maruyama T."/>
            <person name="Minagawa J."/>
            <person name="Obokata J."/>
            <person name="Shigenobu S."/>
        </authorList>
    </citation>
    <scope>NUCLEOTIDE SEQUENCE [LARGE SCALE GENOMIC DNA]</scope>
</reference>
<evidence type="ECO:0000313" key="1">
    <source>
        <dbReference type="EMBL" id="GFN82258.1"/>
    </source>
</evidence>
<comment type="caution">
    <text evidence="1">The sequence shown here is derived from an EMBL/GenBank/DDBJ whole genome shotgun (WGS) entry which is preliminary data.</text>
</comment>
<protein>
    <submittedName>
        <fullName evidence="1">Uncharacterized protein</fullName>
    </submittedName>
</protein>
<name>A0AAV3YGX6_9GAST</name>
<dbReference type="AlphaFoldDB" id="A0AAV3YGX6"/>